<dbReference type="PANTHER" id="PTHR32060:SF30">
    <property type="entry name" value="CARBOXY-TERMINAL PROCESSING PROTEASE CTPA"/>
    <property type="match status" value="1"/>
</dbReference>
<reference evidence="4" key="1">
    <citation type="journal article" date="2022" name="Int. J. Syst. Evol. Microbiol.">
        <title>Anaeromyxobacter oryzae sp. nov., Anaeromyxobacter diazotrophicus sp. nov. and Anaeromyxobacter paludicola sp. nov., isolated from paddy soils.</title>
        <authorList>
            <person name="Itoh H."/>
            <person name="Xu Z."/>
            <person name="Mise K."/>
            <person name="Masuda Y."/>
            <person name="Ushijima N."/>
            <person name="Hayakawa C."/>
            <person name="Shiratori Y."/>
            <person name="Senoo K."/>
        </authorList>
    </citation>
    <scope>NUCLEOTIDE SEQUENCE [LARGE SCALE GENOMIC DNA]</scope>
    <source>
        <strain evidence="4">Red232</strain>
    </source>
</reference>
<feature type="signal peptide" evidence="1">
    <location>
        <begin position="1"/>
        <end position="20"/>
    </location>
</feature>
<dbReference type="EMBL" id="AP025591">
    <property type="protein sequence ID" value="BDG05475.1"/>
    <property type="molecule type" value="Genomic_DNA"/>
</dbReference>
<feature type="domain" description="Tail specific protease" evidence="2">
    <location>
        <begin position="386"/>
        <end position="546"/>
    </location>
</feature>
<accession>A0ABM7X135</accession>
<dbReference type="InterPro" id="IPR029045">
    <property type="entry name" value="ClpP/crotonase-like_dom_sf"/>
</dbReference>
<dbReference type="Gene3D" id="3.90.226.10">
    <property type="entry name" value="2-enoyl-CoA Hydratase, Chain A, domain 1"/>
    <property type="match status" value="1"/>
</dbReference>
<keyword evidence="4" id="KW-1185">Reference proteome</keyword>
<sequence length="642" mass="67779">MTTALLLLATALATAAPAPAARAADALATAAPAAVAPASVATSTVAPDADACRSVDELETPASCGDAPLCSARKRVRIACELRDAMESRYVFESVKARMLAADGRPAFDARRHLEACAAAERAIPAEDDPLRFYDRMRRCTAAFEDGHLILTVPRGIPQVALGVSLRLTADGQVRVAHRDPGLVTALDAVSRATGAPGSAALAVGTRVVAVDGRPVEALVDELGRYVPASSEGARRERAVDALTRRSFAFPARRTATLTVERGGSTEDVTLTWWLSPGGETHPLTVAFARRTGVRSSAVVDWRPEASGAWLRDGDAEGLVRGDPIVPPDDAARLQAWRGDRGQLAVRLGDATPPGAPRFCYAQILTFHTETLATGDEAARPFPAVLEDFVHDCAERHLDLVLDLRQNEGGYINHSTALAALLTPPNQTSPGGVLLLRATAQTERVYRERAPMLGGEPTGAPAQESSEPQRILRAIEDARRDRREFTPAFFDPPLRSSAEFGGRVVALVSPTCMSACDRIAAMLKGAGRAVLVGGPTEGAGASQQEARGLSVRWSDADGLLAVAIPNAAMGVQPAPSGGARDATADEFFAALAFENRPVEPQVHYATRLEDLTGHNRGWLEQTVAALRVAPAVAHAPDPTAAR</sequence>
<evidence type="ECO:0000313" key="3">
    <source>
        <dbReference type="EMBL" id="BDG05475.1"/>
    </source>
</evidence>
<evidence type="ECO:0000256" key="1">
    <source>
        <dbReference type="SAM" id="SignalP"/>
    </source>
</evidence>
<dbReference type="InterPro" id="IPR005151">
    <property type="entry name" value="Tail-specific_protease"/>
</dbReference>
<organism evidence="3 4">
    <name type="scientific">Anaeromyxobacter oryzae</name>
    <dbReference type="NCBI Taxonomy" id="2918170"/>
    <lineage>
        <taxon>Bacteria</taxon>
        <taxon>Pseudomonadati</taxon>
        <taxon>Myxococcota</taxon>
        <taxon>Myxococcia</taxon>
        <taxon>Myxococcales</taxon>
        <taxon>Cystobacterineae</taxon>
        <taxon>Anaeromyxobacteraceae</taxon>
        <taxon>Anaeromyxobacter</taxon>
    </lineage>
</organism>
<dbReference type="SUPFAM" id="SSF52096">
    <property type="entry name" value="ClpP/crotonase"/>
    <property type="match status" value="1"/>
</dbReference>
<evidence type="ECO:0000259" key="2">
    <source>
        <dbReference type="Pfam" id="PF03572"/>
    </source>
</evidence>
<proteinExistence type="predicted"/>
<gene>
    <name evidence="3" type="ORF">AMOR_44710</name>
</gene>
<dbReference type="RefSeq" id="WP_248354344.1">
    <property type="nucleotide sequence ID" value="NZ_AP025591.1"/>
</dbReference>
<dbReference type="Proteomes" id="UP001162891">
    <property type="component" value="Chromosome"/>
</dbReference>
<protein>
    <recommendedName>
        <fullName evidence="2">Tail specific protease domain-containing protein</fullName>
    </recommendedName>
</protein>
<name>A0ABM7X135_9BACT</name>
<dbReference type="Pfam" id="PF03572">
    <property type="entry name" value="Peptidase_S41"/>
    <property type="match status" value="1"/>
</dbReference>
<evidence type="ECO:0000313" key="4">
    <source>
        <dbReference type="Proteomes" id="UP001162891"/>
    </source>
</evidence>
<dbReference type="PANTHER" id="PTHR32060">
    <property type="entry name" value="TAIL-SPECIFIC PROTEASE"/>
    <property type="match status" value="1"/>
</dbReference>
<keyword evidence="1" id="KW-0732">Signal</keyword>
<feature type="chain" id="PRO_5046175923" description="Tail specific protease domain-containing protein" evidence="1">
    <location>
        <begin position="21"/>
        <end position="642"/>
    </location>
</feature>